<dbReference type="EMBL" id="JAUUTY010000001">
    <property type="protein sequence ID" value="KAK1692024.1"/>
    <property type="molecule type" value="Genomic_DNA"/>
</dbReference>
<comment type="caution">
    <text evidence="3">The sequence shown here is derived from an EMBL/GenBank/DDBJ whole genome shotgun (WGS) entry which is preliminary data.</text>
</comment>
<dbReference type="PROSITE" id="PS50181">
    <property type="entry name" value="FBOX"/>
    <property type="match status" value="1"/>
</dbReference>
<sequence>MPSSASGGRDQSVWISSDLGFFLLSLFLRWSEVGVERTGTALLNKYVAANHLMQIDCSGSRFPLTGLGGEGGKASLPVTKSVIELLAGHGGEEEHSRARSSSAAEGWPYLRCFWCSGRALLLLLLTKQDQEPHPVGSLPTDVLFGILSLVPYKSLCRFKCVSKPWQALCSEPDIRKRCKRSSQTLSGFFFYKDDCGGFNFRNLSGRGPPLVNPSLPFLRGSYYRFEVEHCCGGLLLCKCWASRHEEDKYDYVVCNPMTWKWTVLPPLMVQHEEDGDLVSYEPMNIFLGFEAARPSRFTVFAPLTIYDDEFSEIAIYSSKTRRWIAVESNSTTLAANSECVFLNGTMHLPTDCASVLTIDTKGEDWGEFYMPDRMPCSGSNKVSIGQSQGRLHAWQIYKDAEFDDDSYLYVWVLEDYASGKWRELGEGITVSELFGREPGEDDFYYNAFAIHPDSNCIFLTDEEEMTLSYDMESKKAGANASPHYSLATSAFTLTLTPLSPHGASAGVLFCHEASRRPKRRRSGATRWPNHRAARPKPGARLWCGPSWPDLPFRLQIAFVAKPPVPRVTIRKTFRDAAAANPISGIQEIASGTLPERGIISRRTLRRHGRLRSDV</sequence>
<dbReference type="AlphaFoldDB" id="A0AAD8TTG6"/>
<protein>
    <recommendedName>
        <fullName evidence="2">F-box domain-containing protein</fullName>
    </recommendedName>
</protein>
<reference evidence="3" key="1">
    <citation type="submission" date="2023-07" db="EMBL/GenBank/DDBJ databases">
        <title>A chromosome-level genome assembly of Lolium multiflorum.</title>
        <authorList>
            <person name="Chen Y."/>
            <person name="Copetti D."/>
            <person name="Kolliker R."/>
            <person name="Studer B."/>
        </authorList>
    </citation>
    <scope>NUCLEOTIDE SEQUENCE</scope>
    <source>
        <strain evidence="3">02402/16</strain>
        <tissue evidence="3">Leaf</tissue>
    </source>
</reference>
<evidence type="ECO:0000259" key="2">
    <source>
        <dbReference type="PROSITE" id="PS50181"/>
    </source>
</evidence>
<dbReference type="Proteomes" id="UP001231189">
    <property type="component" value="Unassembled WGS sequence"/>
</dbReference>
<dbReference type="Gene3D" id="1.20.1280.50">
    <property type="match status" value="1"/>
</dbReference>
<dbReference type="Pfam" id="PF07734">
    <property type="entry name" value="FBA_1"/>
    <property type="match status" value="1"/>
</dbReference>
<organism evidence="3 4">
    <name type="scientific">Lolium multiflorum</name>
    <name type="common">Italian ryegrass</name>
    <name type="synonym">Lolium perenne subsp. multiflorum</name>
    <dbReference type="NCBI Taxonomy" id="4521"/>
    <lineage>
        <taxon>Eukaryota</taxon>
        <taxon>Viridiplantae</taxon>
        <taxon>Streptophyta</taxon>
        <taxon>Embryophyta</taxon>
        <taxon>Tracheophyta</taxon>
        <taxon>Spermatophyta</taxon>
        <taxon>Magnoliopsida</taxon>
        <taxon>Liliopsida</taxon>
        <taxon>Poales</taxon>
        <taxon>Poaceae</taxon>
        <taxon>BOP clade</taxon>
        <taxon>Pooideae</taxon>
        <taxon>Poodae</taxon>
        <taxon>Poeae</taxon>
        <taxon>Poeae Chloroplast Group 2 (Poeae type)</taxon>
        <taxon>Loliodinae</taxon>
        <taxon>Loliinae</taxon>
        <taxon>Lolium</taxon>
    </lineage>
</organism>
<evidence type="ECO:0000256" key="1">
    <source>
        <dbReference type="SAM" id="MobiDB-lite"/>
    </source>
</evidence>
<dbReference type="SUPFAM" id="SSF81383">
    <property type="entry name" value="F-box domain"/>
    <property type="match status" value="1"/>
</dbReference>
<dbReference type="InterPro" id="IPR036047">
    <property type="entry name" value="F-box-like_dom_sf"/>
</dbReference>
<feature type="compositionally biased region" description="Basic residues" evidence="1">
    <location>
        <begin position="516"/>
        <end position="534"/>
    </location>
</feature>
<proteinExistence type="predicted"/>
<keyword evidence="4" id="KW-1185">Reference proteome</keyword>
<dbReference type="SMART" id="SM00256">
    <property type="entry name" value="FBOX"/>
    <property type="match status" value="1"/>
</dbReference>
<evidence type="ECO:0000313" key="4">
    <source>
        <dbReference type="Proteomes" id="UP001231189"/>
    </source>
</evidence>
<dbReference type="InterPro" id="IPR055290">
    <property type="entry name" value="At3g26010-like"/>
</dbReference>
<evidence type="ECO:0000313" key="3">
    <source>
        <dbReference type="EMBL" id="KAK1692024.1"/>
    </source>
</evidence>
<gene>
    <name evidence="3" type="ORF">QYE76_008721</name>
</gene>
<feature type="domain" description="F-box" evidence="2">
    <location>
        <begin position="132"/>
        <end position="178"/>
    </location>
</feature>
<feature type="region of interest" description="Disordered" evidence="1">
    <location>
        <begin position="516"/>
        <end position="538"/>
    </location>
</feature>
<dbReference type="InterPro" id="IPR006527">
    <property type="entry name" value="F-box-assoc_dom_typ1"/>
</dbReference>
<accession>A0AAD8TTG6</accession>
<dbReference type="InterPro" id="IPR001810">
    <property type="entry name" value="F-box_dom"/>
</dbReference>
<dbReference type="PANTHER" id="PTHR35546:SF48">
    <property type="entry name" value="F-BOX DOMAIN-CONTAINING PROTEIN"/>
    <property type="match status" value="1"/>
</dbReference>
<name>A0AAD8TTG6_LOLMU</name>
<dbReference type="Pfam" id="PF00646">
    <property type="entry name" value="F-box"/>
    <property type="match status" value="1"/>
</dbReference>
<dbReference type="PANTHER" id="PTHR35546">
    <property type="entry name" value="F-BOX PROTEIN INTERACTION DOMAIN PROTEIN-RELATED"/>
    <property type="match status" value="1"/>
</dbReference>